<comment type="caution">
    <text evidence="9">The sequence shown here is derived from an EMBL/GenBank/DDBJ whole genome shotgun (WGS) entry which is preliminary data.</text>
</comment>
<dbReference type="PANTHER" id="PTHR45436:SF5">
    <property type="entry name" value="SENSOR HISTIDINE KINASE TRCS"/>
    <property type="match status" value="1"/>
</dbReference>
<evidence type="ECO:0000256" key="5">
    <source>
        <dbReference type="ARBA" id="ARBA00022777"/>
    </source>
</evidence>
<dbReference type="InterPro" id="IPR050428">
    <property type="entry name" value="TCS_sensor_his_kinase"/>
</dbReference>
<dbReference type="GO" id="GO:0004673">
    <property type="term" value="F:protein histidine kinase activity"/>
    <property type="evidence" value="ECO:0007669"/>
    <property type="project" value="UniProtKB-EC"/>
</dbReference>
<feature type="region of interest" description="Disordered" evidence="6">
    <location>
        <begin position="724"/>
        <end position="841"/>
    </location>
</feature>
<evidence type="ECO:0000256" key="4">
    <source>
        <dbReference type="ARBA" id="ARBA00022679"/>
    </source>
</evidence>
<protein>
    <recommendedName>
        <fullName evidence="2">histidine kinase</fullName>
        <ecNumber evidence="2">2.7.13.3</ecNumber>
    </recommendedName>
</protein>
<evidence type="ECO:0000313" key="9">
    <source>
        <dbReference type="EMBL" id="PWK84967.1"/>
    </source>
</evidence>
<keyword evidence="5 9" id="KW-0418">Kinase</keyword>
<feature type="compositionally biased region" description="Basic and acidic residues" evidence="6">
    <location>
        <begin position="830"/>
        <end position="841"/>
    </location>
</feature>
<evidence type="ECO:0000256" key="1">
    <source>
        <dbReference type="ARBA" id="ARBA00000085"/>
    </source>
</evidence>
<evidence type="ECO:0000256" key="2">
    <source>
        <dbReference type="ARBA" id="ARBA00012438"/>
    </source>
</evidence>
<evidence type="ECO:0000313" key="10">
    <source>
        <dbReference type="Proteomes" id="UP000246005"/>
    </source>
</evidence>
<dbReference type="Gene3D" id="3.30.565.10">
    <property type="entry name" value="Histidine kinase-like ATPase, C-terminal domain"/>
    <property type="match status" value="1"/>
</dbReference>
<dbReference type="SMART" id="SM00387">
    <property type="entry name" value="HATPase_c"/>
    <property type="match status" value="1"/>
</dbReference>
<dbReference type="AlphaFoldDB" id="A0A316HUS9"/>
<keyword evidence="7" id="KW-1133">Transmembrane helix</keyword>
<feature type="compositionally biased region" description="Basic and acidic residues" evidence="6">
    <location>
        <begin position="765"/>
        <end position="783"/>
    </location>
</feature>
<dbReference type="Pfam" id="PF08376">
    <property type="entry name" value="NIT"/>
    <property type="match status" value="1"/>
</dbReference>
<sequence>MVIGLSSLYAPPKIIAVDRLDRAMLSFRRQFAWSWSVVKLKTVPETNYKTIRSRLTGVVVVPSIVLLAMWALFSSYTVFEGLYLQLVASGVKDASIPAVQSFASLQKERELSMTSLSRPGSGTSALIKQQQETDKDLATMRTAFTELASQAPQEVVDGIGKLNGLLDQLPQQRAALEAGTASKAEIYRYYNSVLDAGAALFNTQARIVPDAETVQGALAAVQYFQAADSMSRSGSVAAGALAAGKFTPEEHREFVYLVGAYRSSLNSIEPYALPNVREHYKTVTGSAQWQQLVSLENRLLQNAERPIGQSVGLPDWEAASRAVSAELTTMVQEQSNGAVNIAMSNGESKFTTVLIGSLIALVAVIIGIFVAVRISSRLVNKALIVRLNNLKSDSLKLAHERLPDIVERLRDGKHVDVAHEVPALDYGNDEIGQVADAFNAAQYTAVAAAVKESQTREGVNRVFLDIARRNQGLVHRQLKILDKLEREEENPDHLDAFFQLDHLATRARRNAENLIILTGEQPGRQWRKPVRMLDVVRAAVAETEQYARVKVHPVPEVALAGAAVADVIHLIAELVDNATSFSSPRSQVEVHSSEVPQGLVIEIEDHGLGIKPEDRELHNQMLAAPPDFEAMRLRGESRLGLFVVARLAARRGIRVELRDCSSGGTIALVLVPSELIVGEAGAVDAADPVQMPKPTFRQQTLAQTALPHAAEDVVLDARPSSELNEFWAGGGVGNDRSSRRDSDPDSGSIGGVLPTADHPAGPWPAEDHREGDAARQDARPELPRRRRQQHLVPQLANDDHRSTPDFAEFDTEERAERTRDGMSAFQQGTRDARRADDDVEP</sequence>
<dbReference type="PANTHER" id="PTHR45436">
    <property type="entry name" value="SENSOR HISTIDINE KINASE YKOH"/>
    <property type="match status" value="1"/>
</dbReference>
<evidence type="ECO:0000256" key="7">
    <source>
        <dbReference type="SAM" id="Phobius"/>
    </source>
</evidence>
<keyword evidence="7" id="KW-0812">Transmembrane</keyword>
<accession>A0A316HUS9</accession>
<dbReference type="InterPro" id="IPR003594">
    <property type="entry name" value="HATPase_dom"/>
</dbReference>
<evidence type="ECO:0000256" key="3">
    <source>
        <dbReference type="ARBA" id="ARBA00022553"/>
    </source>
</evidence>
<gene>
    <name evidence="9" type="ORF">C8D88_107174</name>
</gene>
<feature type="transmembrane region" description="Helical" evidence="7">
    <location>
        <begin position="55"/>
        <end position="73"/>
    </location>
</feature>
<feature type="domain" description="Histidine kinase/HSP90-like ATPase" evidence="8">
    <location>
        <begin position="562"/>
        <end position="675"/>
    </location>
</feature>
<dbReference type="InterPro" id="IPR013587">
    <property type="entry name" value="Nitrate/nitrite_sensing"/>
</dbReference>
<dbReference type="GO" id="GO:0005886">
    <property type="term" value="C:plasma membrane"/>
    <property type="evidence" value="ECO:0007669"/>
    <property type="project" value="TreeGrafter"/>
</dbReference>
<dbReference type="EC" id="2.7.13.3" evidence="2"/>
<dbReference type="EMBL" id="QGHB01000007">
    <property type="protein sequence ID" value="PWK84967.1"/>
    <property type="molecule type" value="Genomic_DNA"/>
</dbReference>
<evidence type="ECO:0000259" key="8">
    <source>
        <dbReference type="SMART" id="SM00387"/>
    </source>
</evidence>
<evidence type="ECO:0000256" key="6">
    <source>
        <dbReference type="SAM" id="MobiDB-lite"/>
    </source>
</evidence>
<keyword evidence="4" id="KW-0808">Transferase</keyword>
<organism evidence="9 10">
    <name type="scientific">Lentzea atacamensis</name>
    <dbReference type="NCBI Taxonomy" id="531938"/>
    <lineage>
        <taxon>Bacteria</taxon>
        <taxon>Bacillati</taxon>
        <taxon>Actinomycetota</taxon>
        <taxon>Actinomycetes</taxon>
        <taxon>Pseudonocardiales</taxon>
        <taxon>Pseudonocardiaceae</taxon>
        <taxon>Lentzea</taxon>
    </lineage>
</organism>
<comment type="catalytic activity">
    <reaction evidence="1">
        <text>ATP + protein L-histidine = ADP + protein N-phospho-L-histidine.</text>
        <dbReference type="EC" id="2.7.13.3"/>
    </reaction>
</comment>
<keyword evidence="7" id="KW-0472">Membrane</keyword>
<proteinExistence type="predicted"/>
<reference evidence="9 10" key="1">
    <citation type="submission" date="2018-05" db="EMBL/GenBank/DDBJ databases">
        <title>Genomic Encyclopedia of Type Strains, Phase IV (KMG-IV): sequencing the most valuable type-strain genomes for metagenomic binning, comparative biology and taxonomic classification.</title>
        <authorList>
            <person name="Goeker M."/>
        </authorList>
    </citation>
    <scope>NUCLEOTIDE SEQUENCE [LARGE SCALE GENOMIC DNA]</scope>
    <source>
        <strain evidence="9 10">DSM 45480</strain>
    </source>
</reference>
<keyword evidence="3" id="KW-0597">Phosphoprotein</keyword>
<dbReference type="SUPFAM" id="SSF55874">
    <property type="entry name" value="ATPase domain of HSP90 chaperone/DNA topoisomerase II/histidine kinase"/>
    <property type="match status" value="1"/>
</dbReference>
<dbReference type="InterPro" id="IPR036890">
    <property type="entry name" value="HATPase_C_sf"/>
</dbReference>
<dbReference type="Pfam" id="PF02518">
    <property type="entry name" value="HATPase_c"/>
    <property type="match status" value="1"/>
</dbReference>
<dbReference type="Proteomes" id="UP000246005">
    <property type="component" value="Unassembled WGS sequence"/>
</dbReference>
<feature type="transmembrane region" description="Helical" evidence="7">
    <location>
        <begin position="350"/>
        <end position="372"/>
    </location>
</feature>
<dbReference type="GO" id="GO:0000160">
    <property type="term" value="P:phosphorelay signal transduction system"/>
    <property type="evidence" value="ECO:0007669"/>
    <property type="project" value="TreeGrafter"/>
</dbReference>
<name>A0A316HUS9_9PSEU</name>